<sequence length="55" mass="6001">MITFDATDVASTTVYIGEIFTDLKPIIFVYVGVTLAFVIVGQLIGFFVTQGRIQA</sequence>
<gene>
    <name evidence="2" type="ORF">S06H3_15624</name>
</gene>
<protein>
    <submittedName>
        <fullName evidence="2">Uncharacterized protein</fullName>
    </submittedName>
</protein>
<evidence type="ECO:0000256" key="1">
    <source>
        <dbReference type="SAM" id="Phobius"/>
    </source>
</evidence>
<keyword evidence="1" id="KW-1133">Transmembrane helix</keyword>
<dbReference type="EMBL" id="BARV01007696">
    <property type="protein sequence ID" value="GAI11468.1"/>
    <property type="molecule type" value="Genomic_DNA"/>
</dbReference>
<evidence type="ECO:0000313" key="2">
    <source>
        <dbReference type="EMBL" id="GAI11468.1"/>
    </source>
</evidence>
<proteinExistence type="predicted"/>
<dbReference type="AlphaFoldDB" id="X1KXQ7"/>
<reference evidence="2" key="1">
    <citation type="journal article" date="2014" name="Front. Microbiol.">
        <title>High frequency of phylogenetically diverse reductive dehalogenase-homologous genes in deep subseafloor sedimentary metagenomes.</title>
        <authorList>
            <person name="Kawai M."/>
            <person name="Futagami T."/>
            <person name="Toyoda A."/>
            <person name="Takaki Y."/>
            <person name="Nishi S."/>
            <person name="Hori S."/>
            <person name="Arai W."/>
            <person name="Tsubouchi T."/>
            <person name="Morono Y."/>
            <person name="Uchiyama I."/>
            <person name="Ito T."/>
            <person name="Fujiyama A."/>
            <person name="Inagaki F."/>
            <person name="Takami H."/>
        </authorList>
    </citation>
    <scope>NUCLEOTIDE SEQUENCE</scope>
    <source>
        <strain evidence="2">Expedition CK06-06</strain>
    </source>
</reference>
<keyword evidence="1" id="KW-0472">Membrane</keyword>
<keyword evidence="1" id="KW-0812">Transmembrane</keyword>
<accession>X1KXQ7</accession>
<name>X1KXQ7_9ZZZZ</name>
<comment type="caution">
    <text evidence="2">The sequence shown here is derived from an EMBL/GenBank/DDBJ whole genome shotgun (WGS) entry which is preliminary data.</text>
</comment>
<feature type="non-terminal residue" evidence="2">
    <location>
        <position position="55"/>
    </location>
</feature>
<feature type="transmembrane region" description="Helical" evidence="1">
    <location>
        <begin position="27"/>
        <end position="48"/>
    </location>
</feature>
<organism evidence="2">
    <name type="scientific">marine sediment metagenome</name>
    <dbReference type="NCBI Taxonomy" id="412755"/>
    <lineage>
        <taxon>unclassified sequences</taxon>
        <taxon>metagenomes</taxon>
        <taxon>ecological metagenomes</taxon>
    </lineage>
</organism>